<evidence type="ECO:0000313" key="6">
    <source>
        <dbReference type="EMBL" id="KAK3590294.1"/>
    </source>
</evidence>
<dbReference type="GO" id="GO:0022857">
    <property type="term" value="F:transmembrane transporter activity"/>
    <property type="evidence" value="ECO:0007669"/>
    <property type="project" value="InterPro"/>
</dbReference>
<name>A0AAE0VU76_9BIVA</name>
<keyword evidence="7" id="KW-1185">Reference proteome</keyword>
<dbReference type="EMBL" id="JAEAOA010001496">
    <property type="protein sequence ID" value="KAK3590294.1"/>
    <property type="molecule type" value="Genomic_DNA"/>
</dbReference>
<dbReference type="InterPro" id="IPR011701">
    <property type="entry name" value="MFS"/>
</dbReference>
<feature type="transmembrane region" description="Helical" evidence="5">
    <location>
        <begin position="358"/>
        <end position="378"/>
    </location>
</feature>
<reference evidence="6" key="2">
    <citation type="journal article" date="2021" name="Genome Biol. Evol.">
        <title>Developing a high-quality reference genome for a parasitic bivalve with doubly uniparental inheritance (Bivalvia: Unionida).</title>
        <authorList>
            <person name="Smith C.H."/>
        </authorList>
    </citation>
    <scope>NUCLEOTIDE SEQUENCE</scope>
    <source>
        <strain evidence="6">CHS0354</strain>
        <tissue evidence="6">Mantle</tissue>
    </source>
</reference>
<organism evidence="6 7">
    <name type="scientific">Potamilus streckersoni</name>
    <dbReference type="NCBI Taxonomy" id="2493646"/>
    <lineage>
        <taxon>Eukaryota</taxon>
        <taxon>Metazoa</taxon>
        <taxon>Spiralia</taxon>
        <taxon>Lophotrochozoa</taxon>
        <taxon>Mollusca</taxon>
        <taxon>Bivalvia</taxon>
        <taxon>Autobranchia</taxon>
        <taxon>Heteroconchia</taxon>
        <taxon>Palaeoheterodonta</taxon>
        <taxon>Unionida</taxon>
        <taxon>Unionoidea</taxon>
        <taxon>Unionidae</taxon>
        <taxon>Ambleminae</taxon>
        <taxon>Lampsilini</taxon>
        <taxon>Potamilus</taxon>
    </lineage>
</organism>
<dbReference type="InterPro" id="IPR036259">
    <property type="entry name" value="MFS_trans_sf"/>
</dbReference>
<dbReference type="GO" id="GO:0016020">
    <property type="term" value="C:membrane"/>
    <property type="evidence" value="ECO:0007669"/>
    <property type="project" value="UniProtKB-SubCell"/>
</dbReference>
<gene>
    <name evidence="6" type="ORF">CHS0354_025103</name>
</gene>
<dbReference type="AlphaFoldDB" id="A0AAE0VU76"/>
<sequence length="393" mass="43543">MSERVLIEPSGVNTQAMKNFRTPLRYVVIILIIFMLNNTDVLGSSAFSQYMYTWLRKTIPSNTSLMTNINSSANDECLSNSNQTKGNEAEAQSLAAKWNLYFDLAQNLLTLVSMLTFSVLSDHLGRKILLLLPFVGNIFLTLVQGMIIYFELSLAFTFIGQALSGILGSLDTFAVACSVIVADITPPGKQVITSFALLEAVSGISRVIGSFATGYCIEYIGFFYSTVGAMALSICGFILALVGIPETRPKRDLNRAVSDISEAPSGTKQKYSAARFFRSLVEFYIDKKKYPKRKIFWLCLVICILLMMPTQSRWDLTILLQLGFPFCWSPTLIGYYSAAQQLLNFIGFLLLKPMQNCLSSGVIGVCSLISAIVCYVMTGLAWTDAAFFIDCHY</sequence>
<feature type="transmembrane region" description="Helical" evidence="5">
    <location>
        <begin position="295"/>
        <end position="312"/>
    </location>
</feature>
<reference evidence="6" key="1">
    <citation type="journal article" date="2021" name="Genome Biol. Evol.">
        <title>A High-Quality Reference Genome for a Parasitic Bivalve with Doubly Uniparental Inheritance (Bivalvia: Unionida).</title>
        <authorList>
            <person name="Smith C.H."/>
        </authorList>
    </citation>
    <scope>NUCLEOTIDE SEQUENCE</scope>
    <source>
        <strain evidence="6">CHS0354</strain>
    </source>
</reference>
<dbReference type="Pfam" id="PF07690">
    <property type="entry name" value="MFS_1"/>
    <property type="match status" value="1"/>
</dbReference>
<dbReference type="Proteomes" id="UP001195483">
    <property type="component" value="Unassembled WGS sequence"/>
</dbReference>
<dbReference type="PANTHER" id="PTHR23507:SF1">
    <property type="entry name" value="FI18259P1-RELATED"/>
    <property type="match status" value="1"/>
</dbReference>
<protein>
    <submittedName>
        <fullName evidence="6">Uncharacterized protein</fullName>
    </submittedName>
</protein>
<evidence type="ECO:0000256" key="3">
    <source>
        <dbReference type="ARBA" id="ARBA00022989"/>
    </source>
</evidence>
<keyword evidence="4 5" id="KW-0472">Membrane</keyword>
<comment type="subcellular location">
    <subcellularLocation>
        <location evidence="1">Membrane</location>
        <topology evidence="1">Multi-pass membrane protein</topology>
    </subcellularLocation>
</comment>
<feature type="transmembrane region" description="Helical" evidence="5">
    <location>
        <begin position="104"/>
        <end position="121"/>
    </location>
</feature>
<dbReference type="Gene3D" id="1.20.1250.20">
    <property type="entry name" value="MFS general substrate transporter like domains"/>
    <property type="match status" value="1"/>
</dbReference>
<evidence type="ECO:0000256" key="5">
    <source>
        <dbReference type="SAM" id="Phobius"/>
    </source>
</evidence>
<proteinExistence type="predicted"/>
<feature type="transmembrane region" description="Helical" evidence="5">
    <location>
        <begin position="221"/>
        <end position="244"/>
    </location>
</feature>
<dbReference type="PANTHER" id="PTHR23507">
    <property type="entry name" value="ZGC:174356"/>
    <property type="match status" value="1"/>
</dbReference>
<feature type="transmembrane region" description="Helical" evidence="5">
    <location>
        <begin position="162"/>
        <end position="182"/>
    </location>
</feature>
<evidence type="ECO:0000256" key="4">
    <source>
        <dbReference type="ARBA" id="ARBA00023136"/>
    </source>
</evidence>
<feature type="transmembrane region" description="Helical" evidence="5">
    <location>
        <begin position="26"/>
        <end position="47"/>
    </location>
</feature>
<feature type="transmembrane region" description="Helical" evidence="5">
    <location>
        <begin position="128"/>
        <end position="150"/>
    </location>
</feature>
<keyword evidence="3 5" id="KW-1133">Transmembrane helix</keyword>
<dbReference type="SUPFAM" id="SSF103473">
    <property type="entry name" value="MFS general substrate transporter"/>
    <property type="match status" value="1"/>
</dbReference>
<evidence type="ECO:0000313" key="7">
    <source>
        <dbReference type="Proteomes" id="UP001195483"/>
    </source>
</evidence>
<feature type="transmembrane region" description="Helical" evidence="5">
    <location>
        <begin position="194"/>
        <end position="215"/>
    </location>
</feature>
<evidence type="ECO:0000256" key="2">
    <source>
        <dbReference type="ARBA" id="ARBA00022692"/>
    </source>
</evidence>
<accession>A0AAE0VU76</accession>
<reference evidence="6" key="3">
    <citation type="submission" date="2023-05" db="EMBL/GenBank/DDBJ databases">
        <authorList>
            <person name="Smith C.H."/>
        </authorList>
    </citation>
    <scope>NUCLEOTIDE SEQUENCE</scope>
    <source>
        <strain evidence="6">CHS0354</strain>
        <tissue evidence="6">Mantle</tissue>
    </source>
</reference>
<feature type="transmembrane region" description="Helical" evidence="5">
    <location>
        <begin position="332"/>
        <end position="351"/>
    </location>
</feature>
<evidence type="ECO:0000256" key="1">
    <source>
        <dbReference type="ARBA" id="ARBA00004141"/>
    </source>
</evidence>
<comment type="caution">
    <text evidence="6">The sequence shown here is derived from an EMBL/GenBank/DDBJ whole genome shotgun (WGS) entry which is preliminary data.</text>
</comment>
<keyword evidence="2 5" id="KW-0812">Transmembrane</keyword>